<dbReference type="PANTHER" id="PTHR28002:SF1">
    <property type="entry name" value="MIOREX COMPLEX COMPONENT 11"/>
    <property type="match status" value="1"/>
</dbReference>
<dbReference type="OrthoDB" id="5580261at2759"/>
<proteinExistence type="predicted"/>
<evidence type="ECO:0000313" key="2">
    <source>
        <dbReference type="Proteomes" id="UP000305067"/>
    </source>
</evidence>
<keyword evidence="2" id="KW-1185">Reference proteome</keyword>
<dbReference type="GO" id="GO:0005739">
    <property type="term" value="C:mitochondrion"/>
    <property type="evidence" value="ECO:0007669"/>
    <property type="project" value="TreeGrafter"/>
</dbReference>
<protein>
    <recommendedName>
        <fullName evidence="3">DUF1279 domain-containing protein</fullName>
    </recommendedName>
</protein>
<dbReference type="Proteomes" id="UP000305067">
    <property type="component" value="Unassembled WGS sequence"/>
</dbReference>
<dbReference type="Pfam" id="PF10306">
    <property type="entry name" value="FLILHELTA"/>
    <property type="match status" value="1"/>
</dbReference>
<dbReference type="InterPro" id="IPR018811">
    <property type="entry name" value="MRX11"/>
</dbReference>
<accession>A0A5C3QYQ9</accession>
<dbReference type="STRING" id="1884261.A0A5C3QYQ9"/>
<reference evidence="1 2" key="1">
    <citation type="journal article" date="2019" name="Nat. Ecol. Evol.">
        <title>Megaphylogeny resolves global patterns of mushroom evolution.</title>
        <authorList>
            <person name="Varga T."/>
            <person name="Krizsan K."/>
            <person name="Foldi C."/>
            <person name="Dima B."/>
            <person name="Sanchez-Garcia M."/>
            <person name="Sanchez-Ramirez S."/>
            <person name="Szollosi G.J."/>
            <person name="Szarkandi J.G."/>
            <person name="Papp V."/>
            <person name="Albert L."/>
            <person name="Andreopoulos W."/>
            <person name="Angelini C."/>
            <person name="Antonin V."/>
            <person name="Barry K.W."/>
            <person name="Bougher N.L."/>
            <person name="Buchanan P."/>
            <person name="Buyck B."/>
            <person name="Bense V."/>
            <person name="Catcheside P."/>
            <person name="Chovatia M."/>
            <person name="Cooper J."/>
            <person name="Damon W."/>
            <person name="Desjardin D."/>
            <person name="Finy P."/>
            <person name="Geml J."/>
            <person name="Haridas S."/>
            <person name="Hughes K."/>
            <person name="Justo A."/>
            <person name="Karasinski D."/>
            <person name="Kautmanova I."/>
            <person name="Kiss B."/>
            <person name="Kocsube S."/>
            <person name="Kotiranta H."/>
            <person name="LaButti K.M."/>
            <person name="Lechner B.E."/>
            <person name="Liimatainen K."/>
            <person name="Lipzen A."/>
            <person name="Lukacs Z."/>
            <person name="Mihaltcheva S."/>
            <person name="Morgado L.N."/>
            <person name="Niskanen T."/>
            <person name="Noordeloos M.E."/>
            <person name="Ohm R.A."/>
            <person name="Ortiz-Santana B."/>
            <person name="Ovrebo C."/>
            <person name="Racz N."/>
            <person name="Riley R."/>
            <person name="Savchenko A."/>
            <person name="Shiryaev A."/>
            <person name="Soop K."/>
            <person name="Spirin V."/>
            <person name="Szebenyi C."/>
            <person name="Tomsovsky M."/>
            <person name="Tulloss R.E."/>
            <person name="Uehling J."/>
            <person name="Grigoriev I.V."/>
            <person name="Vagvolgyi C."/>
            <person name="Papp T."/>
            <person name="Martin F.M."/>
            <person name="Miettinen O."/>
            <person name="Hibbett D.S."/>
            <person name="Nagy L.G."/>
        </authorList>
    </citation>
    <scope>NUCLEOTIDE SEQUENCE [LARGE SCALE GENOMIC DNA]</scope>
    <source>
        <strain evidence="1 2">CBS 309.79</strain>
    </source>
</reference>
<gene>
    <name evidence="1" type="ORF">BDV98DRAFT_599481</name>
</gene>
<dbReference type="AlphaFoldDB" id="A0A5C3QYQ9"/>
<sequence>MASRYRATLEAISQRTNTSLPSLVLSFGILHEVTAIAPLFGVFYTVRYFGLGEQVVETLSTSESTSWVSEKARTYMTEGERRVERVGRRYGIFGYEKRDPEAPKESAESGPPSGLAGNIANMALAYAVTKAMLPLRIGLSLYLAPACSRSLVDPIGRAFRGAVQSFRGPR</sequence>
<dbReference type="PANTHER" id="PTHR28002">
    <property type="entry name" value="MIOREX COMPLEX COMPONENT 11"/>
    <property type="match status" value="1"/>
</dbReference>
<name>A0A5C3QYQ9_9AGAR</name>
<dbReference type="EMBL" id="ML178814">
    <property type="protein sequence ID" value="TFL07153.1"/>
    <property type="molecule type" value="Genomic_DNA"/>
</dbReference>
<organism evidence="1 2">
    <name type="scientific">Pterulicium gracile</name>
    <dbReference type="NCBI Taxonomy" id="1884261"/>
    <lineage>
        <taxon>Eukaryota</taxon>
        <taxon>Fungi</taxon>
        <taxon>Dikarya</taxon>
        <taxon>Basidiomycota</taxon>
        <taxon>Agaricomycotina</taxon>
        <taxon>Agaricomycetes</taxon>
        <taxon>Agaricomycetidae</taxon>
        <taxon>Agaricales</taxon>
        <taxon>Pleurotineae</taxon>
        <taxon>Pterulaceae</taxon>
        <taxon>Pterulicium</taxon>
    </lineage>
</organism>
<evidence type="ECO:0008006" key="3">
    <source>
        <dbReference type="Google" id="ProtNLM"/>
    </source>
</evidence>
<evidence type="ECO:0000313" key="1">
    <source>
        <dbReference type="EMBL" id="TFL07153.1"/>
    </source>
</evidence>